<dbReference type="EMBL" id="EQ986605">
    <property type="protein sequence ID" value="EEF23333.1"/>
    <property type="molecule type" value="Genomic_DNA"/>
</dbReference>
<dbReference type="InParanoid" id="B9TLD2"/>
<proteinExistence type="predicted"/>
<feature type="non-terminal residue" evidence="1">
    <location>
        <position position="97"/>
    </location>
</feature>
<accession>B9TLD2</accession>
<reference evidence="2" key="1">
    <citation type="journal article" date="2010" name="Nat. Biotechnol.">
        <title>Draft genome sequence of the oilseed species Ricinus communis.</title>
        <authorList>
            <person name="Chan A.P."/>
            <person name="Crabtree J."/>
            <person name="Zhao Q."/>
            <person name="Lorenzi H."/>
            <person name="Orvis J."/>
            <person name="Puiu D."/>
            <person name="Melake-Berhan A."/>
            <person name="Jones K.M."/>
            <person name="Redman J."/>
            <person name="Chen G."/>
            <person name="Cahoon E.B."/>
            <person name="Gedil M."/>
            <person name="Stanke M."/>
            <person name="Haas B.J."/>
            <person name="Wortman J.R."/>
            <person name="Fraser-Liggett C.M."/>
            <person name="Ravel J."/>
            <person name="Rabinowicz P.D."/>
        </authorList>
    </citation>
    <scope>NUCLEOTIDE SEQUENCE [LARGE SCALE GENOMIC DNA]</scope>
    <source>
        <strain evidence="2">cv. Hale</strain>
    </source>
</reference>
<name>B9TLD2_RICCO</name>
<gene>
    <name evidence="1" type="ORF">RCOM_1968510</name>
</gene>
<dbReference type="Proteomes" id="UP000008311">
    <property type="component" value="Unassembled WGS sequence"/>
</dbReference>
<keyword evidence="2" id="KW-1185">Reference proteome</keyword>
<evidence type="ECO:0000313" key="2">
    <source>
        <dbReference type="Proteomes" id="UP000008311"/>
    </source>
</evidence>
<protein>
    <submittedName>
        <fullName evidence="1">Uncharacterized protein</fullName>
    </submittedName>
</protein>
<organism evidence="1 2">
    <name type="scientific">Ricinus communis</name>
    <name type="common">Castor bean</name>
    <dbReference type="NCBI Taxonomy" id="3988"/>
    <lineage>
        <taxon>Eukaryota</taxon>
        <taxon>Viridiplantae</taxon>
        <taxon>Streptophyta</taxon>
        <taxon>Embryophyta</taxon>
        <taxon>Tracheophyta</taxon>
        <taxon>Spermatophyta</taxon>
        <taxon>Magnoliopsida</taxon>
        <taxon>eudicotyledons</taxon>
        <taxon>Gunneridae</taxon>
        <taxon>Pentapetalae</taxon>
        <taxon>rosids</taxon>
        <taxon>fabids</taxon>
        <taxon>Malpighiales</taxon>
        <taxon>Euphorbiaceae</taxon>
        <taxon>Acalyphoideae</taxon>
        <taxon>Acalypheae</taxon>
        <taxon>Ricinus</taxon>
    </lineage>
</organism>
<sequence length="97" mass="10907">MTTISKICLRHKTTKELICYDTDDDGKVSLELNYGTRPIWQVDTVNEALVALAGGPSWTLSTMQRPALHNIEASELEVVRREVIEEIYPVPTELPPV</sequence>
<dbReference type="AlphaFoldDB" id="B9TLD2"/>
<evidence type="ECO:0000313" key="1">
    <source>
        <dbReference type="EMBL" id="EEF23333.1"/>
    </source>
</evidence>